<accession>A0A6J6B565</accession>
<reference evidence="1" key="1">
    <citation type="submission" date="2020-05" db="EMBL/GenBank/DDBJ databases">
        <authorList>
            <person name="Chiriac C."/>
            <person name="Salcher M."/>
            <person name="Ghai R."/>
            <person name="Kavagutti S V."/>
        </authorList>
    </citation>
    <scope>NUCLEOTIDE SEQUENCE</scope>
</reference>
<sequence>MVAGDHFWGISEQLLTLRYGTEPTAAQIARYSAELIQLNRSALMHPENPGLIMVGQVFQLPAAS</sequence>
<dbReference type="AlphaFoldDB" id="A0A6J6B565"/>
<dbReference type="EMBL" id="CAEZSF010000036">
    <property type="protein sequence ID" value="CAB4533463.1"/>
    <property type="molecule type" value="Genomic_DNA"/>
</dbReference>
<protein>
    <submittedName>
        <fullName evidence="1">Unannotated protein</fullName>
    </submittedName>
</protein>
<gene>
    <name evidence="1" type="ORF">UFOPK1358_00565</name>
</gene>
<name>A0A6J6B565_9ZZZZ</name>
<dbReference type="InterPro" id="IPR036779">
    <property type="entry name" value="LysM_dom_sf"/>
</dbReference>
<organism evidence="1">
    <name type="scientific">freshwater metagenome</name>
    <dbReference type="NCBI Taxonomy" id="449393"/>
    <lineage>
        <taxon>unclassified sequences</taxon>
        <taxon>metagenomes</taxon>
        <taxon>ecological metagenomes</taxon>
    </lineage>
</organism>
<dbReference type="Gene3D" id="3.10.350.10">
    <property type="entry name" value="LysM domain"/>
    <property type="match status" value="1"/>
</dbReference>
<proteinExistence type="predicted"/>
<evidence type="ECO:0000313" key="1">
    <source>
        <dbReference type="EMBL" id="CAB4533463.1"/>
    </source>
</evidence>